<dbReference type="PANTHER" id="PTHR45625">
    <property type="entry name" value="PEPTIDYL-PROLYL CIS-TRANS ISOMERASE-RELATED"/>
    <property type="match status" value="1"/>
</dbReference>
<evidence type="ECO:0000256" key="10">
    <source>
        <dbReference type="ARBA" id="ARBA00022786"/>
    </source>
</evidence>
<dbReference type="InterPro" id="IPR026951">
    <property type="entry name" value="PPIL2_U-box_dom"/>
</dbReference>
<protein>
    <recommendedName>
        <fullName evidence="8">Peptidyl-prolyl cis-trans isomerase-like 2</fullName>
        <ecNumber evidence="6">2.3.2.27</ecNumber>
        <ecNumber evidence="7">5.2.1.8</ecNumber>
    </recommendedName>
    <alternativeName>
        <fullName evidence="14">Cyclophilin-60</fullName>
    </alternativeName>
    <alternativeName>
        <fullName evidence="15">Cyclophilin-like protein Cyp-60</fullName>
    </alternativeName>
    <alternativeName>
        <fullName evidence="16">RING-type E3 ubiquitin transferase isomerase-like 2</fullName>
    </alternativeName>
</protein>
<evidence type="ECO:0000256" key="12">
    <source>
        <dbReference type="ARBA" id="ARBA00023235"/>
    </source>
</evidence>
<feature type="domain" description="U-box" evidence="19">
    <location>
        <begin position="43"/>
        <end position="117"/>
    </location>
</feature>
<evidence type="ECO:0000256" key="9">
    <source>
        <dbReference type="ARBA" id="ARBA00022679"/>
    </source>
</evidence>
<comment type="catalytic activity">
    <reaction evidence="1">
        <text>S-ubiquitinyl-[E2 ubiquitin-conjugating enzyme]-L-cysteine + [acceptor protein]-L-lysine = [E2 ubiquitin-conjugating enzyme]-L-cysteine + N(6)-ubiquitinyl-[acceptor protein]-L-lysine.</text>
        <dbReference type="EC" id="2.3.2.27"/>
    </reaction>
</comment>
<dbReference type="SUPFAM" id="SSF57850">
    <property type="entry name" value="RING/U-box"/>
    <property type="match status" value="1"/>
</dbReference>
<evidence type="ECO:0000256" key="5">
    <source>
        <dbReference type="ARBA" id="ARBA00007930"/>
    </source>
</evidence>
<comment type="catalytic activity">
    <reaction evidence="2">
        <text>[protein]-peptidylproline (omega=180) = [protein]-peptidylproline (omega=0)</text>
        <dbReference type="Rhea" id="RHEA:16237"/>
        <dbReference type="Rhea" id="RHEA-COMP:10747"/>
        <dbReference type="Rhea" id="RHEA-COMP:10748"/>
        <dbReference type="ChEBI" id="CHEBI:83833"/>
        <dbReference type="ChEBI" id="CHEBI:83834"/>
        <dbReference type="EC" id="5.2.1.8"/>
    </reaction>
</comment>
<evidence type="ECO:0000256" key="14">
    <source>
        <dbReference type="ARBA" id="ARBA00030661"/>
    </source>
</evidence>
<keyword evidence="12" id="KW-0413">Isomerase</keyword>
<dbReference type="EMBL" id="KB908493">
    <property type="protein sequence ID" value="EOA90499.1"/>
    <property type="molecule type" value="Genomic_DNA"/>
</dbReference>
<reference evidence="20 21" key="1">
    <citation type="journal article" date="2012" name="PLoS Pathog.">
        <title>Diverse lifestyles and strategies of plant pathogenesis encoded in the genomes of eighteen Dothideomycetes fungi.</title>
        <authorList>
            <person name="Ohm R.A."/>
            <person name="Feau N."/>
            <person name="Henrissat B."/>
            <person name="Schoch C.L."/>
            <person name="Horwitz B.A."/>
            <person name="Barry K.W."/>
            <person name="Condon B.J."/>
            <person name="Copeland A.C."/>
            <person name="Dhillon B."/>
            <person name="Glaser F."/>
            <person name="Hesse C.N."/>
            <person name="Kosti I."/>
            <person name="LaButti K."/>
            <person name="Lindquist E.A."/>
            <person name="Lucas S."/>
            <person name="Salamov A.A."/>
            <person name="Bradshaw R.E."/>
            <person name="Ciuffetti L."/>
            <person name="Hamelin R.C."/>
            <person name="Kema G.H.J."/>
            <person name="Lawrence C."/>
            <person name="Scott J.A."/>
            <person name="Spatafora J.W."/>
            <person name="Turgeon B.G."/>
            <person name="de Wit P.J.G.M."/>
            <person name="Zhong S."/>
            <person name="Goodwin S.B."/>
            <person name="Grigoriev I.V."/>
        </authorList>
    </citation>
    <scope>NUCLEOTIDE SEQUENCE [LARGE SCALE GENOMIC DNA]</scope>
    <source>
        <strain evidence="21">28A</strain>
    </source>
</reference>
<keyword evidence="13" id="KW-0539">Nucleus</keyword>
<reference evidence="20 21" key="2">
    <citation type="journal article" date="2013" name="PLoS Genet.">
        <title>Comparative genome structure, secondary metabolite, and effector coding capacity across Cochliobolus pathogens.</title>
        <authorList>
            <person name="Condon B.J."/>
            <person name="Leng Y."/>
            <person name="Wu D."/>
            <person name="Bushley K.E."/>
            <person name="Ohm R.A."/>
            <person name="Otillar R."/>
            <person name="Martin J."/>
            <person name="Schackwitz W."/>
            <person name="Grimwood J."/>
            <person name="MohdZainudin N."/>
            <person name="Xue C."/>
            <person name="Wang R."/>
            <person name="Manning V.A."/>
            <person name="Dhillon B."/>
            <person name="Tu Z.J."/>
            <person name="Steffenson B.J."/>
            <person name="Salamov A."/>
            <person name="Sun H."/>
            <person name="Lowry S."/>
            <person name="LaButti K."/>
            <person name="Han J."/>
            <person name="Copeland A."/>
            <person name="Lindquist E."/>
            <person name="Barry K."/>
            <person name="Schmutz J."/>
            <person name="Baker S.E."/>
            <person name="Ciuffetti L.M."/>
            <person name="Grigoriev I.V."/>
            <person name="Zhong S."/>
            <person name="Turgeon B.G."/>
        </authorList>
    </citation>
    <scope>NUCLEOTIDE SEQUENCE [LARGE SCALE GENOMIC DNA]</scope>
    <source>
        <strain evidence="21">28A</strain>
    </source>
</reference>
<dbReference type="AlphaFoldDB" id="R0KN40"/>
<organism evidence="20 21">
    <name type="scientific">Exserohilum turcicum (strain 28A)</name>
    <name type="common">Northern leaf blight fungus</name>
    <name type="synonym">Setosphaeria turcica</name>
    <dbReference type="NCBI Taxonomy" id="671987"/>
    <lineage>
        <taxon>Eukaryota</taxon>
        <taxon>Fungi</taxon>
        <taxon>Dikarya</taxon>
        <taxon>Ascomycota</taxon>
        <taxon>Pezizomycotina</taxon>
        <taxon>Dothideomycetes</taxon>
        <taxon>Pleosporomycetidae</taxon>
        <taxon>Pleosporales</taxon>
        <taxon>Pleosporineae</taxon>
        <taxon>Pleosporaceae</taxon>
        <taxon>Exserohilum</taxon>
    </lineage>
</organism>
<dbReference type="PROSITE" id="PS00170">
    <property type="entry name" value="CSA_PPIASE_1"/>
    <property type="match status" value="1"/>
</dbReference>
<evidence type="ECO:0000256" key="16">
    <source>
        <dbReference type="ARBA" id="ARBA00033051"/>
    </source>
</evidence>
<evidence type="ECO:0000256" key="2">
    <source>
        <dbReference type="ARBA" id="ARBA00000971"/>
    </source>
</evidence>
<dbReference type="GO" id="GO:0071013">
    <property type="term" value="C:catalytic step 2 spliceosome"/>
    <property type="evidence" value="ECO:0007669"/>
    <property type="project" value="TreeGrafter"/>
</dbReference>
<feature type="domain" description="PPIase cyclophilin-type" evidence="18">
    <location>
        <begin position="308"/>
        <end position="456"/>
    </location>
</feature>
<evidence type="ECO:0000313" key="21">
    <source>
        <dbReference type="Proteomes" id="UP000016935"/>
    </source>
</evidence>
<evidence type="ECO:0000256" key="13">
    <source>
        <dbReference type="ARBA" id="ARBA00023242"/>
    </source>
</evidence>
<dbReference type="EC" id="5.2.1.8" evidence="7"/>
<dbReference type="PRINTS" id="PR00153">
    <property type="entry name" value="CSAPPISMRASE"/>
</dbReference>
<keyword evidence="21" id="KW-1185">Reference proteome</keyword>
<evidence type="ECO:0000256" key="7">
    <source>
        <dbReference type="ARBA" id="ARBA00013194"/>
    </source>
</evidence>
<dbReference type="CDD" id="cd01923">
    <property type="entry name" value="cyclophilin_RING"/>
    <property type="match status" value="1"/>
</dbReference>
<dbReference type="HOGENOM" id="CLU_012062_7_0_1"/>
<dbReference type="Pfam" id="PF04564">
    <property type="entry name" value="U-box"/>
    <property type="match status" value="1"/>
</dbReference>
<dbReference type="InterPro" id="IPR013083">
    <property type="entry name" value="Znf_RING/FYVE/PHD"/>
</dbReference>
<comment type="subcellular location">
    <subcellularLocation>
        <location evidence="4">Nucleus</location>
    </subcellularLocation>
</comment>
<evidence type="ECO:0000256" key="11">
    <source>
        <dbReference type="ARBA" id="ARBA00023110"/>
    </source>
</evidence>
<dbReference type="PANTHER" id="PTHR45625:SF1">
    <property type="entry name" value="RING-TYPE E3 UBIQUITIN-PROTEIN LIGASE PPIL2"/>
    <property type="match status" value="1"/>
</dbReference>
<evidence type="ECO:0000259" key="19">
    <source>
        <dbReference type="PROSITE" id="PS51698"/>
    </source>
</evidence>
<evidence type="ECO:0000256" key="6">
    <source>
        <dbReference type="ARBA" id="ARBA00012483"/>
    </source>
</evidence>
<dbReference type="Pfam" id="PF00160">
    <property type="entry name" value="Pro_isomerase"/>
    <property type="match status" value="1"/>
</dbReference>
<dbReference type="InterPro" id="IPR029000">
    <property type="entry name" value="Cyclophilin-like_dom_sf"/>
</dbReference>
<comment type="similarity">
    <text evidence="5">Belongs to the cyclophilin-type PPIase family. PPIL2 subfamily.</text>
</comment>
<evidence type="ECO:0000256" key="1">
    <source>
        <dbReference type="ARBA" id="ARBA00000900"/>
    </source>
</evidence>
<dbReference type="InterPro" id="IPR044666">
    <property type="entry name" value="Cyclophilin_A-like"/>
</dbReference>
<evidence type="ECO:0000259" key="18">
    <source>
        <dbReference type="PROSITE" id="PS50072"/>
    </source>
</evidence>
<dbReference type="FunFam" id="3.30.40.10:FF:000079">
    <property type="entry name" value="Peptidyl-prolyl cis-trans isomerase 2"/>
    <property type="match status" value="1"/>
</dbReference>
<name>R0KN40_EXST2</name>
<sequence>MGKGTDKLYITHSEWSSSDSFGTARGANNASRASASGLASTFKRLPFNYCAVSLQPFTDPVCTASGTVFDLTHILTWLSRHPDTNPVDGTPLKRADLVTLNFTKNEDGEYVDPVTYKVFTDNTHIVALRKSGNVFAWDTVERLNIKAKNWRDLVSDEEFTRKDIITLQDPQSIESRDFSSYKHVKDGDTVVAENESSVNKDALGNAAKILKAREAVAKARENRKIKEQGGTASKAVANLARNASAAASTTQPKKPAYNAAVYTSGKAAASFTSTGVTPHTSGERALLSDEDYMLKPKRVKQKGYARISTSLGDLNIELLPEFAPRAVWNFVKLAQKGYYNHTIFHRNIKGFMIQGGDPTGTGRGGQSIWGKPFEDEFEGPERHSTRGILSMANKGKNTNTSQFFITYRAAPHLDRKHTIFARVVGGLDTTLRSMETAEVGDKDKPVDDIEIQDVVVFVDPFEEWQKERKDKETKDQEAEEIKRQGGTADDKTTWTGKRIRADGTVDNASGDGLGVGKYLQAAKQDMANQDQDEIVGYIDEQEEDVVAPVKKKAKTGGGGGFGNFDAW</sequence>
<dbReference type="SMART" id="SM00504">
    <property type="entry name" value="Ubox"/>
    <property type="match status" value="1"/>
</dbReference>
<dbReference type="InterPro" id="IPR002130">
    <property type="entry name" value="Cyclophilin-type_PPIase_dom"/>
</dbReference>
<dbReference type="Proteomes" id="UP000016935">
    <property type="component" value="Unassembled WGS sequence"/>
</dbReference>
<dbReference type="SUPFAM" id="SSF50891">
    <property type="entry name" value="Cyclophilin-like"/>
    <property type="match status" value="1"/>
</dbReference>
<dbReference type="GO" id="GO:0000209">
    <property type="term" value="P:protein polyubiquitination"/>
    <property type="evidence" value="ECO:0007669"/>
    <property type="project" value="TreeGrafter"/>
</dbReference>
<gene>
    <name evidence="20" type="ORF">SETTUDRAFT_126628</name>
</gene>
<dbReference type="Gene3D" id="2.40.100.10">
    <property type="entry name" value="Cyclophilin-like"/>
    <property type="match status" value="1"/>
</dbReference>
<evidence type="ECO:0000256" key="15">
    <source>
        <dbReference type="ARBA" id="ARBA00030942"/>
    </source>
</evidence>
<dbReference type="EC" id="2.3.2.27" evidence="6"/>
<keyword evidence="11" id="KW-0697">Rotamase</keyword>
<accession>R0KN40</accession>
<evidence type="ECO:0000313" key="20">
    <source>
        <dbReference type="EMBL" id="EOA90499.1"/>
    </source>
</evidence>
<dbReference type="GO" id="GO:0006457">
    <property type="term" value="P:protein folding"/>
    <property type="evidence" value="ECO:0007669"/>
    <property type="project" value="InterPro"/>
</dbReference>
<dbReference type="GeneID" id="19395992"/>
<dbReference type="STRING" id="671987.R0KN40"/>
<dbReference type="OrthoDB" id="407558at2759"/>
<evidence type="ECO:0000256" key="17">
    <source>
        <dbReference type="SAM" id="MobiDB-lite"/>
    </source>
</evidence>
<dbReference type="CDD" id="cd16663">
    <property type="entry name" value="RING-Ubox_PPIL2"/>
    <property type="match status" value="1"/>
</dbReference>
<dbReference type="PROSITE" id="PS51698">
    <property type="entry name" value="U_BOX"/>
    <property type="match status" value="1"/>
</dbReference>
<comment type="function">
    <text evidence="3">May catalyze the cis-trans isomerization of proline imidic peptide bonds in oligopeptides thereby assisting the folding of proteins. May also function as a chaperone, playing a role in intracellular transport of proteins. May also have a protein ubiquitin ligase activity acting as an E3 ubiquitin protein ligase or as a ubiquitin-ubiquitin ligase promoting elongation of ubiquitin chains on proteins.</text>
</comment>
<dbReference type="InterPro" id="IPR020892">
    <property type="entry name" value="Cyclophilin-type_PPIase_CS"/>
</dbReference>
<dbReference type="eggNOG" id="KOG0883">
    <property type="taxonomic scope" value="Eukaryota"/>
</dbReference>
<dbReference type="Gene3D" id="3.30.40.10">
    <property type="entry name" value="Zinc/RING finger domain, C3HC4 (zinc finger)"/>
    <property type="match status" value="1"/>
</dbReference>
<feature type="region of interest" description="Disordered" evidence="17">
    <location>
        <begin position="467"/>
        <end position="493"/>
    </location>
</feature>
<evidence type="ECO:0000256" key="8">
    <source>
        <dbReference type="ARBA" id="ARBA00020592"/>
    </source>
</evidence>
<dbReference type="GO" id="GO:0061630">
    <property type="term" value="F:ubiquitin protein ligase activity"/>
    <property type="evidence" value="ECO:0007669"/>
    <property type="project" value="UniProtKB-EC"/>
</dbReference>
<dbReference type="RefSeq" id="XP_008022325.1">
    <property type="nucleotide sequence ID" value="XM_008024134.1"/>
</dbReference>
<proteinExistence type="inferred from homology"/>
<dbReference type="PROSITE" id="PS50072">
    <property type="entry name" value="CSA_PPIASE_2"/>
    <property type="match status" value="1"/>
</dbReference>
<feature type="compositionally biased region" description="Basic and acidic residues" evidence="17">
    <location>
        <begin position="467"/>
        <end position="492"/>
    </location>
</feature>
<dbReference type="FunFam" id="2.40.100.10:FF:000014">
    <property type="entry name" value="Peptidyl-prolyl cis-trans isomerase cyp65"/>
    <property type="match status" value="1"/>
</dbReference>
<keyword evidence="9" id="KW-0808">Transferase</keyword>
<dbReference type="InterPro" id="IPR003613">
    <property type="entry name" value="Ubox_domain"/>
</dbReference>
<dbReference type="GO" id="GO:0003755">
    <property type="term" value="F:peptidyl-prolyl cis-trans isomerase activity"/>
    <property type="evidence" value="ECO:0007669"/>
    <property type="project" value="UniProtKB-KW"/>
</dbReference>
<evidence type="ECO:0000256" key="4">
    <source>
        <dbReference type="ARBA" id="ARBA00004123"/>
    </source>
</evidence>
<keyword evidence="10" id="KW-0833">Ubl conjugation pathway</keyword>
<evidence type="ECO:0000256" key="3">
    <source>
        <dbReference type="ARBA" id="ARBA00003697"/>
    </source>
</evidence>